<feature type="domain" description="PKD" evidence="1">
    <location>
        <begin position="260"/>
        <end position="343"/>
    </location>
</feature>
<evidence type="ECO:0000259" key="1">
    <source>
        <dbReference type="PROSITE" id="PS50093"/>
    </source>
</evidence>
<dbReference type="SUPFAM" id="SSF63446">
    <property type="entry name" value="Type I dockerin domain"/>
    <property type="match status" value="1"/>
</dbReference>
<dbReference type="CDD" id="cd00146">
    <property type="entry name" value="PKD"/>
    <property type="match status" value="1"/>
</dbReference>
<dbReference type="Proteomes" id="UP001524383">
    <property type="component" value="Unassembled WGS sequence"/>
</dbReference>
<sequence>MRGTGDCRIGYYTGVHNSPQSEGTINGSISFLLDAAEVVHQSVFPASYAEINGTEVRWNFPEITEIKPGTTLSTSAATSTFIPRESGVTIERRTNRTQFSDAGVQDAVFNITFDTIHPDGLWGRIEAANTSDVSASFIPGTVQTDLPLFGLNEGLHRIEYRINTTMIEAGNQYFISAAVAVEPTQPVMFAPSIGVWETINFTRTAAPEGTMVTVPHILLPDNVSNVSFSSATPCTWEMARNEHIISSITQRSDLVVPSPPSAAFTATPTSGAAGFTVRFNDTSTGEPTSWFWDLGDGTNSTDQHPVHTYTTPGTYSVRLTASNAVGSDTVTEQALIIVHIRGDFNGNGRVDIGDVAKVAWMAIGLMEPDPAANFKGDGEVDSADAARIAYYYVGKIPAL</sequence>
<keyword evidence="3" id="KW-1185">Reference proteome</keyword>
<dbReference type="InterPro" id="IPR013783">
    <property type="entry name" value="Ig-like_fold"/>
</dbReference>
<dbReference type="PROSITE" id="PS50093">
    <property type="entry name" value="PKD"/>
    <property type="match status" value="1"/>
</dbReference>
<dbReference type="InterPro" id="IPR035986">
    <property type="entry name" value="PKD_dom_sf"/>
</dbReference>
<evidence type="ECO:0000313" key="2">
    <source>
        <dbReference type="EMBL" id="MCQ1539319.1"/>
    </source>
</evidence>
<dbReference type="Gene3D" id="1.10.1330.10">
    <property type="entry name" value="Dockerin domain"/>
    <property type="match status" value="1"/>
</dbReference>
<dbReference type="EMBL" id="VOTZ01000024">
    <property type="protein sequence ID" value="MCQ1539319.1"/>
    <property type="molecule type" value="Genomic_DNA"/>
</dbReference>
<dbReference type="InterPro" id="IPR000601">
    <property type="entry name" value="PKD_dom"/>
</dbReference>
<protein>
    <submittedName>
        <fullName evidence="2">PKD domain-containing protein</fullName>
    </submittedName>
</protein>
<dbReference type="FunFam" id="2.60.40.10:FF:000270">
    <property type="entry name" value="Cell surface protein"/>
    <property type="match status" value="1"/>
</dbReference>
<dbReference type="Pfam" id="PF18911">
    <property type="entry name" value="PKD_4"/>
    <property type="match status" value="1"/>
</dbReference>
<dbReference type="InterPro" id="IPR022409">
    <property type="entry name" value="PKD/Chitinase_dom"/>
</dbReference>
<gene>
    <name evidence="2" type="ORF">FTO68_10035</name>
</gene>
<dbReference type="Gene3D" id="2.60.40.10">
    <property type="entry name" value="Immunoglobulins"/>
    <property type="match status" value="1"/>
</dbReference>
<dbReference type="CDD" id="cd14256">
    <property type="entry name" value="Dockerin_I"/>
    <property type="match status" value="1"/>
</dbReference>
<proteinExistence type="predicted"/>
<evidence type="ECO:0000313" key="3">
    <source>
        <dbReference type="Proteomes" id="UP001524383"/>
    </source>
</evidence>
<accession>A0ABD4TM87</accession>
<organism evidence="2 3">
    <name type="scientific">Methanocalculus taiwanensis</name>
    <dbReference type="NCBI Taxonomy" id="106207"/>
    <lineage>
        <taxon>Archaea</taxon>
        <taxon>Methanobacteriati</taxon>
        <taxon>Methanobacteriota</taxon>
        <taxon>Stenosarchaea group</taxon>
        <taxon>Methanomicrobia</taxon>
        <taxon>Methanomicrobiales</taxon>
        <taxon>Methanocalculaceae</taxon>
        <taxon>Methanocalculus</taxon>
    </lineage>
</organism>
<comment type="caution">
    <text evidence="2">The sequence shown here is derived from an EMBL/GenBank/DDBJ whole genome shotgun (WGS) entry which is preliminary data.</text>
</comment>
<dbReference type="InterPro" id="IPR036439">
    <property type="entry name" value="Dockerin_dom_sf"/>
</dbReference>
<dbReference type="SUPFAM" id="SSF49299">
    <property type="entry name" value="PKD domain"/>
    <property type="match status" value="1"/>
</dbReference>
<dbReference type="SMART" id="SM00089">
    <property type="entry name" value="PKD"/>
    <property type="match status" value="1"/>
</dbReference>
<name>A0ABD4TM87_9EURY</name>
<reference evidence="2 3" key="1">
    <citation type="submission" date="2019-08" db="EMBL/GenBank/DDBJ databases">
        <authorList>
            <person name="Chen S.-C."/>
            <person name="Lai M.-C."/>
            <person name="You Y.-T."/>
        </authorList>
    </citation>
    <scope>NUCLEOTIDE SEQUENCE [LARGE SCALE GENOMIC DNA]</scope>
    <source>
        <strain evidence="2 3">P2F9704a</strain>
    </source>
</reference>
<dbReference type="AlphaFoldDB" id="A0ABD4TM87"/>